<feature type="region of interest" description="Disordered" evidence="1">
    <location>
        <begin position="1"/>
        <end position="94"/>
    </location>
</feature>
<sequence>IGGKKKGKQTKRKRNLLDEADDEQPRSPPAAPVPQEANDEEILLSAPQPSQPTQTSQSSNMLLMPTLSVQRKEPSCSAFPDFDYPNFDPEPEPKIAIRPRSISEAKTRLQLRQLQSTTIGTRAIRFVGDASGVSEPSNLPFLPKKLQWKGKNAIAGNHLNKQRLAKLKAKKGNGKKQT</sequence>
<reference evidence="2" key="1">
    <citation type="submission" date="2016-11" db="EMBL/GenBank/DDBJ databases">
        <title>The genome of Nicotiana attenuata.</title>
        <authorList>
            <person name="Xu S."/>
            <person name="Brockmoeller T."/>
            <person name="Gaquerel E."/>
            <person name="Navarro A."/>
            <person name="Kuhl H."/>
            <person name="Gase K."/>
            <person name="Ling Z."/>
            <person name="Zhou W."/>
            <person name="Kreitzer C."/>
            <person name="Stanke M."/>
            <person name="Tang H."/>
            <person name="Lyons E."/>
            <person name="Pandey P."/>
            <person name="Pandey S.P."/>
            <person name="Timmermann B."/>
            <person name="Baldwin I.T."/>
        </authorList>
    </citation>
    <scope>NUCLEOTIDE SEQUENCE [LARGE SCALE GENOMIC DNA]</scope>
    <source>
        <strain evidence="2">UT</strain>
    </source>
</reference>
<protein>
    <submittedName>
        <fullName evidence="2">Uncharacterized protein</fullName>
    </submittedName>
</protein>
<name>A0A1J6KIT1_NICAT</name>
<evidence type="ECO:0000256" key="1">
    <source>
        <dbReference type="SAM" id="MobiDB-lite"/>
    </source>
</evidence>
<organism evidence="2 3">
    <name type="scientific">Nicotiana attenuata</name>
    <name type="common">Coyote tobacco</name>
    <dbReference type="NCBI Taxonomy" id="49451"/>
    <lineage>
        <taxon>Eukaryota</taxon>
        <taxon>Viridiplantae</taxon>
        <taxon>Streptophyta</taxon>
        <taxon>Embryophyta</taxon>
        <taxon>Tracheophyta</taxon>
        <taxon>Spermatophyta</taxon>
        <taxon>Magnoliopsida</taxon>
        <taxon>eudicotyledons</taxon>
        <taxon>Gunneridae</taxon>
        <taxon>Pentapetalae</taxon>
        <taxon>asterids</taxon>
        <taxon>lamiids</taxon>
        <taxon>Solanales</taxon>
        <taxon>Solanaceae</taxon>
        <taxon>Nicotianoideae</taxon>
        <taxon>Nicotianeae</taxon>
        <taxon>Nicotiana</taxon>
    </lineage>
</organism>
<keyword evidence="3" id="KW-1185">Reference proteome</keyword>
<comment type="caution">
    <text evidence="2">The sequence shown here is derived from an EMBL/GenBank/DDBJ whole genome shotgun (WGS) entry which is preliminary data.</text>
</comment>
<dbReference type="Proteomes" id="UP000187609">
    <property type="component" value="Unassembled WGS sequence"/>
</dbReference>
<evidence type="ECO:0000313" key="3">
    <source>
        <dbReference type="Proteomes" id="UP000187609"/>
    </source>
</evidence>
<gene>
    <name evidence="2" type="ORF">A4A49_59021</name>
</gene>
<feature type="non-terminal residue" evidence="2">
    <location>
        <position position="1"/>
    </location>
</feature>
<accession>A0A1J6KIT1</accession>
<proteinExistence type="predicted"/>
<dbReference type="EMBL" id="MJEQ01008979">
    <property type="protein sequence ID" value="OIT19217.1"/>
    <property type="molecule type" value="Genomic_DNA"/>
</dbReference>
<feature type="compositionally biased region" description="Basic residues" evidence="1">
    <location>
        <begin position="160"/>
        <end position="178"/>
    </location>
</feature>
<evidence type="ECO:0000313" key="2">
    <source>
        <dbReference type="EMBL" id="OIT19217.1"/>
    </source>
</evidence>
<dbReference type="Gramene" id="OIT19217">
    <property type="protein sequence ID" value="OIT19217"/>
    <property type="gene ID" value="A4A49_59021"/>
</dbReference>
<feature type="compositionally biased region" description="Basic residues" evidence="1">
    <location>
        <begin position="1"/>
        <end position="14"/>
    </location>
</feature>
<feature type="region of interest" description="Disordered" evidence="1">
    <location>
        <begin position="159"/>
        <end position="178"/>
    </location>
</feature>
<dbReference type="AlphaFoldDB" id="A0A1J6KIT1"/>
<feature type="compositionally biased region" description="Low complexity" evidence="1">
    <location>
        <begin position="47"/>
        <end position="59"/>
    </location>
</feature>